<dbReference type="AlphaFoldDB" id="A0ABD0QLL5"/>
<comment type="caution">
    <text evidence="3">The sequence shown here is derived from an EMBL/GenBank/DDBJ whole genome shotgun (WGS) entry which is preliminary data.</text>
</comment>
<feature type="non-terminal residue" evidence="3">
    <location>
        <position position="273"/>
    </location>
</feature>
<evidence type="ECO:0000259" key="2">
    <source>
        <dbReference type="Pfam" id="PF12004"/>
    </source>
</evidence>
<dbReference type="Pfam" id="PF12004">
    <property type="entry name" value="DAB2P_C"/>
    <property type="match status" value="1"/>
</dbReference>
<evidence type="ECO:0000313" key="4">
    <source>
        <dbReference type="Proteomes" id="UP001529510"/>
    </source>
</evidence>
<dbReference type="InterPro" id="IPR021887">
    <property type="entry name" value="DAB2P_C"/>
</dbReference>
<dbReference type="Proteomes" id="UP001529510">
    <property type="component" value="Unassembled WGS sequence"/>
</dbReference>
<dbReference type="EMBL" id="JAMKFB020000008">
    <property type="protein sequence ID" value="KAL0187067.1"/>
    <property type="molecule type" value="Genomic_DNA"/>
</dbReference>
<sequence>LVDFTRLPSPTPENKDLFFVTKNSVIQPYSEANEPDVQIPNGSKSLSMVDLQDSRSLESAPNTSFSDPINDSQTSVGQGTGVWTTRTAKGNTPSGPTLRRAGQTPTTPSTETAPGRSQLLAPLSFQNPVYQMAAGLPRAVADSGSECQSSISSQSNADEAATVGSKHPFLSQSSTGASGGGGSSGDEFIRCSGEFTRRQLSLTETQHQANVPRQNSAGPQRRIDQPPPAVTRGRTPPNMLNTAPMMSSSPDWPSSGTRLRQQSSIQAAHPTQT</sequence>
<feature type="compositionally biased region" description="Polar residues" evidence="1">
    <location>
        <begin position="57"/>
        <end position="95"/>
    </location>
</feature>
<feature type="region of interest" description="Disordered" evidence="1">
    <location>
        <begin position="203"/>
        <end position="273"/>
    </location>
</feature>
<feature type="compositionally biased region" description="Polar residues" evidence="1">
    <location>
        <begin position="203"/>
        <end position="218"/>
    </location>
</feature>
<gene>
    <name evidence="3" type="ORF">M9458_018737</name>
</gene>
<organism evidence="3 4">
    <name type="scientific">Cirrhinus mrigala</name>
    <name type="common">Mrigala</name>
    <dbReference type="NCBI Taxonomy" id="683832"/>
    <lineage>
        <taxon>Eukaryota</taxon>
        <taxon>Metazoa</taxon>
        <taxon>Chordata</taxon>
        <taxon>Craniata</taxon>
        <taxon>Vertebrata</taxon>
        <taxon>Euteleostomi</taxon>
        <taxon>Actinopterygii</taxon>
        <taxon>Neopterygii</taxon>
        <taxon>Teleostei</taxon>
        <taxon>Ostariophysi</taxon>
        <taxon>Cypriniformes</taxon>
        <taxon>Cyprinidae</taxon>
        <taxon>Labeoninae</taxon>
        <taxon>Labeonini</taxon>
        <taxon>Cirrhinus</taxon>
    </lineage>
</organism>
<reference evidence="3 4" key="1">
    <citation type="submission" date="2024-05" db="EMBL/GenBank/DDBJ databases">
        <title>Genome sequencing and assembly of Indian major carp, Cirrhinus mrigala (Hamilton, 1822).</title>
        <authorList>
            <person name="Mohindra V."/>
            <person name="Chowdhury L.M."/>
            <person name="Lal K."/>
            <person name="Jena J.K."/>
        </authorList>
    </citation>
    <scope>NUCLEOTIDE SEQUENCE [LARGE SCALE GENOMIC DNA]</scope>
    <source>
        <strain evidence="3">CM1030</strain>
        <tissue evidence="3">Blood</tissue>
    </source>
</reference>
<keyword evidence="4" id="KW-1185">Reference proteome</keyword>
<feature type="compositionally biased region" description="Low complexity" evidence="1">
    <location>
        <begin position="244"/>
        <end position="255"/>
    </location>
</feature>
<feature type="non-terminal residue" evidence="3">
    <location>
        <position position="1"/>
    </location>
</feature>
<name>A0ABD0QLL5_CIRMR</name>
<feature type="region of interest" description="Disordered" evidence="1">
    <location>
        <begin position="53"/>
        <end position="116"/>
    </location>
</feature>
<feature type="domain" description="Disabled homolog 2-interacting protein C-terminal" evidence="2">
    <location>
        <begin position="2"/>
        <end position="266"/>
    </location>
</feature>
<protein>
    <recommendedName>
        <fullName evidence="2">Disabled homolog 2-interacting protein C-terminal domain-containing protein</fullName>
    </recommendedName>
</protein>
<evidence type="ECO:0000313" key="3">
    <source>
        <dbReference type="EMBL" id="KAL0187067.1"/>
    </source>
</evidence>
<evidence type="ECO:0000256" key="1">
    <source>
        <dbReference type="SAM" id="MobiDB-lite"/>
    </source>
</evidence>
<proteinExistence type="predicted"/>
<feature type="compositionally biased region" description="Polar residues" evidence="1">
    <location>
        <begin position="256"/>
        <end position="273"/>
    </location>
</feature>
<feature type="compositionally biased region" description="Low complexity" evidence="1">
    <location>
        <begin position="145"/>
        <end position="155"/>
    </location>
</feature>
<feature type="compositionally biased region" description="Polar residues" evidence="1">
    <location>
        <begin position="103"/>
        <end position="112"/>
    </location>
</feature>
<accession>A0ABD0QLL5</accession>
<feature type="region of interest" description="Disordered" evidence="1">
    <location>
        <begin position="145"/>
        <end position="189"/>
    </location>
</feature>